<accession>A0ABU6Z602</accession>
<evidence type="ECO:0000256" key="5">
    <source>
        <dbReference type="ARBA" id="ARBA00023163"/>
    </source>
</evidence>
<dbReference type="CDD" id="cd10017">
    <property type="entry name" value="B3_DNA"/>
    <property type="match status" value="2"/>
</dbReference>
<dbReference type="Gene3D" id="2.40.330.10">
    <property type="entry name" value="DNA-binding pseudobarrel domain"/>
    <property type="match status" value="3"/>
</dbReference>
<organism evidence="8 9">
    <name type="scientific">Stylosanthes scabra</name>
    <dbReference type="NCBI Taxonomy" id="79078"/>
    <lineage>
        <taxon>Eukaryota</taxon>
        <taxon>Viridiplantae</taxon>
        <taxon>Streptophyta</taxon>
        <taxon>Embryophyta</taxon>
        <taxon>Tracheophyta</taxon>
        <taxon>Spermatophyta</taxon>
        <taxon>Magnoliopsida</taxon>
        <taxon>eudicotyledons</taxon>
        <taxon>Gunneridae</taxon>
        <taxon>Pentapetalae</taxon>
        <taxon>rosids</taxon>
        <taxon>fabids</taxon>
        <taxon>Fabales</taxon>
        <taxon>Fabaceae</taxon>
        <taxon>Papilionoideae</taxon>
        <taxon>50 kb inversion clade</taxon>
        <taxon>dalbergioids sensu lato</taxon>
        <taxon>Dalbergieae</taxon>
        <taxon>Pterocarpus clade</taxon>
        <taxon>Stylosanthes</taxon>
    </lineage>
</organism>
<protein>
    <recommendedName>
        <fullName evidence="7">TF-B3 domain-containing protein</fullName>
    </recommendedName>
</protein>
<feature type="domain" description="TF-B3" evidence="7">
    <location>
        <begin position="207"/>
        <end position="305"/>
    </location>
</feature>
<evidence type="ECO:0000256" key="2">
    <source>
        <dbReference type="ARBA" id="ARBA00022737"/>
    </source>
</evidence>
<dbReference type="SUPFAM" id="SSF101936">
    <property type="entry name" value="DNA-binding pseudobarrel domain"/>
    <property type="match status" value="3"/>
</dbReference>
<dbReference type="EMBL" id="JASCZI010271937">
    <property type="protein sequence ID" value="MED6217969.1"/>
    <property type="molecule type" value="Genomic_DNA"/>
</dbReference>
<keyword evidence="3" id="KW-0805">Transcription regulation</keyword>
<evidence type="ECO:0000256" key="6">
    <source>
        <dbReference type="ARBA" id="ARBA00023242"/>
    </source>
</evidence>
<proteinExistence type="predicted"/>
<dbReference type="Proteomes" id="UP001341840">
    <property type="component" value="Unassembled WGS sequence"/>
</dbReference>
<evidence type="ECO:0000259" key="7">
    <source>
        <dbReference type="PROSITE" id="PS50863"/>
    </source>
</evidence>
<name>A0ABU6Z602_9FABA</name>
<gene>
    <name evidence="8" type="ORF">PIB30_022585</name>
</gene>
<keyword evidence="9" id="KW-1185">Reference proteome</keyword>
<dbReference type="InterPro" id="IPR015300">
    <property type="entry name" value="DNA-bd_pseudobarrel_sf"/>
</dbReference>
<evidence type="ECO:0000256" key="3">
    <source>
        <dbReference type="ARBA" id="ARBA00023015"/>
    </source>
</evidence>
<evidence type="ECO:0000313" key="8">
    <source>
        <dbReference type="EMBL" id="MED6217969.1"/>
    </source>
</evidence>
<evidence type="ECO:0000313" key="9">
    <source>
        <dbReference type="Proteomes" id="UP001341840"/>
    </source>
</evidence>
<keyword evidence="6" id="KW-0539">Nucleus</keyword>
<dbReference type="PANTHER" id="PTHR31674:SF62">
    <property type="entry name" value="B3 DOMAIN-CONTAINING PROTEIN REM14-RELATED"/>
    <property type="match status" value="1"/>
</dbReference>
<evidence type="ECO:0000256" key="1">
    <source>
        <dbReference type="ARBA" id="ARBA00004123"/>
    </source>
</evidence>
<evidence type="ECO:0000256" key="4">
    <source>
        <dbReference type="ARBA" id="ARBA00023125"/>
    </source>
</evidence>
<keyword evidence="5" id="KW-0804">Transcription</keyword>
<dbReference type="InterPro" id="IPR003340">
    <property type="entry name" value="B3_DNA-bd"/>
</dbReference>
<keyword evidence="4" id="KW-0238">DNA-binding</keyword>
<reference evidence="8 9" key="1">
    <citation type="journal article" date="2023" name="Plants (Basel)">
        <title>Bridging the Gap: Combining Genomics and Transcriptomics Approaches to Understand Stylosanthes scabra, an Orphan Legume from the Brazilian Caatinga.</title>
        <authorList>
            <person name="Ferreira-Neto J.R.C."/>
            <person name="da Silva M.D."/>
            <person name="Binneck E."/>
            <person name="de Melo N.F."/>
            <person name="da Silva R.H."/>
            <person name="de Melo A.L.T.M."/>
            <person name="Pandolfi V."/>
            <person name="Bustamante F.O."/>
            <person name="Brasileiro-Vidal A.C."/>
            <person name="Benko-Iseppon A.M."/>
        </authorList>
    </citation>
    <scope>NUCLEOTIDE SEQUENCE [LARGE SCALE GENOMIC DNA]</scope>
    <source>
        <tissue evidence="8">Leaves</tissue>
    </source>
</reference>
<keyword evidence="2" id="KW-0677">Repeat</keyword>
<comment type="subcellular location">
    <subcellularLocation>
        <location evidence="1">Nucleus</location>
    </subcellularLocation>
</comment>
<dbReference type="PANTHER" id="PTHR31674">
    <property type="entry name" value="B3 DOMAIN-CONTAINING PROTEIN REM-LIKE 3-RELATED"/>
    <property type="match status" value="1"/>
</dbReference>
<sequence length="621" mass="72191">MDQNFYLASSTGSCKVLRRIQARSLPNLLFVDECGEQFVLNLRMYPWVGLICQGYKEILNNHKITGAALILATYEGVGRFRFKIVSCKEDELIPFMVNNCTCYPEEMDVSGFCSGSINQVNRMNLCCQNQNEYQATQPLLGIPVMTVEDLANVHKTVEKTLIQRVRNKQYKHYKSLSRSNEANDPLSIKTYRLPIKYEISNVDGVYVVEKVVRDYHIQQLALNLPRQMLEVAFPHKPKFITVIDGHSRMFNIRLRTKHKNRTTVVLGRGFKDFIIDNNLKSGDAITISFNPNYPDQLHCWMMSSILSTIAIPVHVSFDNLLFPSHFYDKHKRELSHQLLFQDEYGKQFIVSLRMKPEVGLIYDGFKDILREHNINRGGIMIATYHGSSKFRFKIAECSEEDLLPYMIGNVTYYCSQPIEKTFQMFEMNGYQTVEQTKHQFIQDNSCETLFGFPVITTKNKKPMLEKAEVKSSRNAKNRKSQSKRICIGSRKPDIYQFNNTLGLHLKRPKGWPCYLVATVDGMYVVEKPVRDYHLTQHTMNVPRQLLDVAFSHNPTYIIVIDDRSKTYNVRVRNKHKRHRTMVLGRGRKKFQLAHDLRKGDVIRMSFDPKRVDYLKCAVIRE</sequence>
<comment type="caution">
    <text evidence="8">The sequence shown here is derived from an EMBL/GenBank/DDBJ whole genome shotgun (WGS) entry which is preliminary data.</text>
</comment>
<dbReference type="InterPro" id="IPR039218">
    <property type="entry name" value="REM_fam"/>
</dbReference>
<dbReference type="PROSITE" id="PS50863">
    <property type="entry name" value="B3"/>
    <property type="match status" value="1"/>
</dbReference>